<dbReference type="Proteomes" id="UP001596512">
    <property type="component" value="Unassembled WGS sequence"/>
</dbReference>
<keyword evidence="4" id="KW-1185">Reference proteome</keyword>
<feature type="compositionally biased region" description="Polar residues" evidence="1">
    <location>
        <begin position="103"/>
        <end position="115"/>
    </location>
</feature>
<keyword evidence="2" id="KW-0472">Membrane</keyword>
<gene>
    <name evidence="3" type="ORF">ACFQV2_37835</name>
</gene>
<proteinExistence type="predicted"/>
<evidence type="ECO:0000313" key="3">
    <source>
        <dbReference type="EMBL" id="MFC7618282.1"/>
    </source>
</evidence>
<feature type="transmembrane region" description="Helical" evidence="2">
    <location>
        <begin position="41"/>
        <end position="63"/>
    </location>
</feature>
<comment type="caution">
    <text evidence="3">The sequence shown here is derived from an EMBL/GenBank/DDBJ whole genome shotgun (WGS) entry which is preliminary data.</text>
</comment>
<evidence type="ECO:0000313" key="4">
    <source>
        <dbReference type="Proteomes" id="UP001596512"/>
    </source>
</evidence>
<reference evidence="4" key="1">
    <citation type="journal article" date="2019" name="Int. J. Syst. Evol. Microbiol.">
        <title>The Global Catalogue of Microorganisms (GCM) 10K type strain sequencing project: providing services to taxonomists for standard genome sequencing and annotation.</title>
        <authorList>
            <consortium name="The Broad Institute Genomics Platform"/>
            <consortium name="The Broad Institute Genome Sequencing Center for Infectious Disease"/>
            <person name="Wu L."/>
            <person name="Ma J."/>
        </authorList>
    </citation>
    <scope>NUCLEOTIDE SEQUENCE [LARGE SCALE GENOMIC DNA]</scope>
    <source>
        <strain evidence="4">JCM 17695</strain>
    </source>
</reference>
<feature type="region of interest" description="Disordered" evidence="1">
    <location>
        <begin position="71"/>
        <end position="125"/>
    </location>
</feature>
<accession>A0ABW2TWJ0</accession>
<keyword evidence="2" id="KW-0812">Transmembrane</keyword>
<name>A0ABW2TWJ0_9PSEU</name>
<dbReference type="EMBL" id="JBHTEY010000004">
    <property type="protein sequence ID" value="MFC7618282.1"/>
    <property type="molecule type" value="Genomic_DNA"/>
</dbReference>
<protein>
    <submittedName>
        <fullName evidence="3">Uncharacterized protein</fullName>
    </submittedName>
</protein>
<keyword evidence="2" id="KW-1133">Transmembrane helix</keyword>
<feature type="compositionally biased region" description="Low complexity" evidence="1">
    <location>
        <begin position="74"/>
        <end position="85"/>
    </location>
</feature>
<evidence type="ECO:0000256" key="2">
    <source>
        <dbReference type="SAM" id="Phobius"/>
    </source>
</evidence>
<sequence length="125" mass="12630">MDEKRISALFEDAVRDVPAPTFDTGDISAESARLTRKRNGLLAGSALGFALLVGGAATGVALFSGPVAGTGNDSAAVASAPAPEANETLGEYEISGEGAQDRAGTTTDLPRSTPKQGLDPGERRG</sequence>
<organism evidence="3 4">
    <name type="scientific">Actinokineospora soli</name>
    <dbReference type="NCBI Taxonomy" id="1048753"/>
    <lineage>
        <taxon>Bacteria</taxon>
        <taxon>Bacillati</taxon>
        <taxon>Actinomycetota</taxon>
        <taxon>Actinomycetes</taxon>
        <taxon>Pseudonocardiales</taxon>
        <taxon>Pseudonocardiaceae</taxon>
        <taxon>Actinokineospora</taxon>
    </lineage>
</organism>
<evidence type="ECO:0000256" key="1">
    <source>
        <dbReference type="SAM" id="MobiDB-lite"/>
    </source>
</evidence>